<evidence type="ECO:0000256" key="6">
    <source>
        <dbReference type="ARBA" id="ARBA00022723"/>
    </source>
</evidence>
<evidence type="ECO:0000256" key="4">
    <source>
        <dbReference type="ARBA" id="ARBA00011881"/>
    </source>
</evidence>
<evidence type="ECO:0000256" key="1">
    <source>
        <dbReference type="ARBA" id="ARBA00001947"/>
    </source>
</evidence>
<evidence type="ECO:0000313" key="11">
    <source>
        <dbReference type="Proteomes" id="UP000054399"/>
    </source>
</evidence>
<dbReference type="SUPFAM" id="SSF51556">
    <property type="entry name" value="Metallo-dependent hydrolases"/>
    <property type="match status" value="1"/>
</dbReference>
<dbReference type="PROSITE" id="PS01137">
    <property type="entry name" value="TATD_1"/>
    <property type="match status" value="1"/>
</dbReference>
<organism evidence="10 11">
    <name type="scientific">Cryptococcus tetragattii IND107</name>
    <dbReference type="NCBI Taxonomy" id="1296105"/>
    <lineage>
        <taxon>Eukaryota</taxon>
        <taxon>Fungi</taxon>
        <taxon>Dikarya</taxon>
        <taxon>Basidiomycota</taxon>
        <taxon>Agaricomycotina</taxon>
        <taxon>Tremellomycetes</taxon>
        <taxon>Tremellales</taxon>
        <taxon>Cryptococcaceae</taxon>
        <taxon>Cryptococcus</taxon>
        <taxon>Cryptococcus gattii species complex</taxon>
    </lineage>
</organism>
<dbReference type="Proteomes" id="UP000054399">
    <property type="component" value="Unassembled WGS sequence"/>
</dbReference>
<reference evidence="11" key="1">
    <citation type="submission" date="2015-01" db="EMBL/GenBank/DDBJ databases">
        <title>The Genome Sequence of Cryptococcus gattii MMRL2647.</title>
        <authorList>
            <consortium name="The Broad Institute Genomics Platform"/>
            <person name="Cuomo C."/>
            <person name="Litvintseva A."/>
            <person name="Chen Y."/>
            <person name="Heitman J."/>
            <person name="Sun S."/>
            <person name="Springer D."/>
            <person name="Dromer F."/>
            <person name="Young S."/>
            <person name="Zeng Q."/>
            <person name="Gargeya S."/>
            <person name="Abouelleil A."/>
            <person name="Alvarado L."/>
            <person name="Chapman S.B."/>
            <person name="Gainer-Dewar J."/>
            <person name="Goldberg J."/>
            <person name="Griggs A."/>
            <person name="Gujja S."/>
            <person name="Hansen M."/>
            <person name="Howarth C."/>
            <person name="Imamovic A."/>
            <person name="Larimer J."/>
            <person name="Murphy C."/>
            <person name="Naylor J."/>
            <person name="Pearson M."/>
            <person name="Priest M."/>
            <person name="Roberts A."/>
            <person name="Saif S."/>
            <person name="Shea T."/>
            <person name="Sykes S."/>
            <person name="Wortman J."/>
            <person name="Nusbaum C."/>
            <person name="Birren B."/>
        </authorList>
    </citation>
    <scope>NUCLEOTIDE SEQUENCE [LARGE SCALE GENOMIC DNA]</scope>
    <source>
        <strain evidence="11">IND107</strain>
    </source>
</reference>
<keyword evidence="8" id="KW-0862">Zinc</keyword>
<evidence type="ECO:0000259" key="9">
    <source>
        <dbReference type="Pfam" id="PF01979"/>
    </source>
</evidence>
<reference evidence="10 11" key="2">
    <citation type="submission" date="2024-01" db="EMBL/GenBank/DDBJ databases">
        <title>Comparative genomics of Cryptococcus and Kwoniella reveals pathogenesis evolution and contrasting modes of karyotype evolution via chromosome fusion or intercentromeric recombination.</title>
        <authorList>
            <person name="Coelho M.A."/>
            <person name="David-Palma M."/>
            <person name="Shea T."/>
            <person name="Bowers K."/>
            <person name="Mcginley-Smith S."/>
            <person name="Mohammad A.W."/>
            <person name="Gnirke A."/>
            <person name="Yurkov A.M."/>
            <person name="Nowrousian M."/>
            <person name="Sun S."/>
            <person name="Cuomo C.A."/>
            <person name="Heitman J."/>
        </authorList>
    </citation>
    <scope>NUCLEOTIDE SEQUENCE [LARGE SCALE GENOMIC DNA]</scope>
    <source>
        <strain evidence="10 11">IND107</strain>
    </source>
</reference>
<comment type="subunit">
    <text evidence="4">Homotetramer.</text>
</comment>
<evidence type="ECO:0000256" key="2">
    <source>
        <dbReference type="ARBA" id="ARBA00004968"/>
    </source>
</evidence>
<feature type="domain" description="Amidohydrolase-related" evidence="9">
    <location>
        <begin position="57"/>
        <end position="452"/>
    </location>
</feature>
<dbReference type="InterPro" id="IPR018228">
    <property type="entry name" value="DNase_TatD-rel_CS"/>
</dbReference>
<comment type="cofactor">
    <cofactor evidence="1">
        <name>Zn(2+)</name>
        <dbReference type="ChEBI" id="CHEBI:29105"/>
    </cofactor>
</comment>
<dbReference type="PANTHER" id="PTHR43668:SF2">
    <property type="entry name" value="ALLANTOINASE"/>
    <property type="match status" value="1"/>
</dbReference>
<keyword evidence="11" id="KW-1185">Reference proteome</keyword>
<dbReference type="NCBIfam" id="TIGR03178">
    <property type="entry name" value="allantoinase"/>
    <property type="match status" value="1"/>
</dbReference>
<evidence type="ECO:0000256" key="5">
    <source>
        <dbReference type="ARBA" id="ARBA00012863"/>
    </source>
</evidence>
<evidence type="ECO:0000256" key="8">
    <source>
        <dbReference type="ARBA" id="ARBA00022833"/>
    </source>
</evidence>
<dbReference type="InterPro" id="IPR017593">
    <property type="entry name" value="Allantoinase"/>
</dbReference>
<dbReference type="GeneID" id="91993435"/>
<evidence type="ECO:0000256" key="3">
    <source>
        <dbReference type="ARBA" id="ARBA00010368"/>
    </source>
</evidence>
<dbReference type="SUPFAM" id="SSF51338">
    <property type="entry name" value="Composite domain of metallo-dependent hydrolases"/>
    <property type="match status" value="1"/>
</dbReference>
<dbReference type="PANTHER" id="PTHR43668">
    <property type="entry name" value="ALLANTOINASE"/>
    <property type="match status" value="1"/>
</dbReference>
<sequence>MPSQTILAPQAILPDSLRPQPATIVFDTDSGIITSVTLGIHQGKGEADVWKIGEEKVLLPGLIDTHVHLNQPGRTAWEGFRTGTLAAISGGITTLIDMPLNSIPPTTTLSGLATKKASAKEVGVSCDLGFWGGIVPGNEGELRGLWDGGVKGFKCFLIESGVEEFPCVEEQDIIKACDALKGTDALIMFHAELDAPTHTHTHATHPTSTDPSEYSTFLESRPQQWEISALQLVLRIARSYPDLRFHIVHLSASDAVPLLQSALLGDGDTSPLKNLTVETCFHYLCLQDTDIPPNATQFKCCPPIRDESNRLKLIDALLDGTIQYVVSDHSPCVPELKKGDFTSAWGGVSGLGLGLSLLWTELGVGVGGRGRGRVELGQIVEWMGGVQAKQVGLQGKKGVLQKGAVADFVVFDPHATFEVTAETLRFKNKVSPYIGKTLTGVVEKTYLGGKLVWDHGRESNETLGKFV</sequence>
<dbReference type="InterPro" id="IPR011059">
    <property type="entry name" value="Metal-dep_hydrolase_composite"/>
</dbReference>
<dbReference type="RefSeq" id="XP_066610829.1">
    <property type="nucleotide sequence ID" value="XM_066761004.1"/>
</dbReference>
<gene>
    <name evidence="10" type="ORF">I308_106580</name>
</gene>
<evidence type="ECO:0000256" key="7">
    <source>
        <dbReference type="ARBA" id="ARBA00022801"/>
    </source>
</evidence>
<dbReference type="InterPro" id="IPR050138">
    <property type="entry name" value="DHOase/Allantoinase_Hydrolase"/>
</dbReference>
<dbReference type="InterPro" id="IPR032466">
    <property type="entry name" value="Metal_Hydrolase"/>
</dbReference>
<comment type="similarity">
    <text evidence="3">Belongs to the metallo-dependent hydrolases superfamily. Allantoinase family.</text>
</comment>
<proteinExistence type="inferred from homology"/>
<dbReference type="Gene3D" id="3.20.20.140">
    <property type="entry name" value="Metal-dependent hydrolases"/>
    <property type="match status" value="1"/>
</dbReference>
<dbReference type="Pfam" id="PF01979">
    <property type="entry name" value="Amidohydro_1"/>
    <property type="match status" value="1"/>
</dbReference>
<comment type="pathway">
    <text evidence="2">Nitrogen metabolism; (S)-allantoin degradation; allantoate from (S)-allantoin: step 1/1.</text>
</comment>
<keyword evidence="6" id="KW-0479">Metal-binding</keyword>
<protein>
    <recommendedName>
        <fullName evidence="5">allantoinase</fullName>
        <ecNumber evidence="5">3.5.2.5</ecNumber>
    </recommendedName>
</protein>
<keyword evidence="7" id="KW-0378">Hydrolase</keyword>
<comment type="caution">
    <text evidence="10">The sequence shown here is derived from an EMBL/GenBank/DDBJ whole genome shotgun (WGS) entry which is preliminary data.</text>
</comment>
<dbReference type="EMBL" id="ATAM02000014">
    <property type="protein sequence ID" value="KAL0240330.1"/>
    <property type="molecule type" value="Genomic_DNA"/>
</dbReference>
<name>A0ABR3BIA5_9TREE</name>
<dbReference type="EC" id="3.5.2.5" evidence="5"/>
<evidence type="ECO:0000313" key="10">
    <source>
        <dbReference type="EMBL" id="KAL0240330.1"/>
    </source>
</evidence>
<accession>A0ABR3BIA5</accession>
<dbReference type="InterPro" id="IPR006680">
    <property type="entry name" value="Amidohydro-rel"/>
</dbReference>